<proteinExistence type="predicted"/>
<evidence type="ECO:0000313" key="1">
    <source>
        <dbReference type="EMBL" id="AHF25848.1"/>
    </source>
</evidence>
<reference evidence="1" key="1">
    <citation type="journal article" date="2013" name="PLoS ONE">
        <title>Metagenomic insights into the carbohydrate-active enzymes carried by the microorganisms adhering to solid digesta in the rumen of cows.</title>
        <authorList>
            <person name="Wang L."/>
            <person name="Hatem A."/>
            <person name="Catalyurek U.V."/>
            <person name="Morrison M."/>
            <person name="Yu Z."/>
        </authorList>
    </citation>
    <scope>NUCLEOTIDE SEQUENCE</scope>
</reference>
<accession>W0FLS9</accession>
<dbReference type="InterPro" id="IPR033410">
    <property type="entry name" value="DUF5119"/>
</dbReference>
<sequence length="374" mass="41790">MRRTCGHIGIFALAFLGLLAGCQRRPLEVAWQATVRVVVKCIWTIDAYPEAEKPSGVTMYFFRDGKYYSSVTTSNVDSCVVQLEAGLYQLYMISQSPEEYWRMQFEHTTDYDDAAVKLRETENAAWAAKAAGDGEVVVENPEILCAGVSAPFEITVEQTEDYQYWYNGLKNLRAARETKSGTKTEEERYYEERVEFLTVHVPVRPTNIVSQLWISIYAGNADVLKAVRASTSGMARTFELTQDRTATEPAIQVMREWTLTMDDDGARVGHIDGMITTFGLPNGENPSVKRDSTLNISALLIDDATVADYKFDVGDKIRMLRPNPGYRHLYRLVFGSSDQPAIVFPDVRPQPGAGGGFSAGVEDWAEEQVAEVVI</sequence>
<keyword evidence="1" id="KW-0449">Lipoprotein</keyword>
<dbReference type="AlphaFoldDB" id="W0FLS9"/>
<protein>
    <submittedName>
        <fullName evidence="1">Putative lipoprotein</fullName>
    </submittedName>
</protein>
<name>W0FLS9_9BACT</name>
<organism evidence="1">
    <name type="scientific">uncultured bacterium Contigcl_1493</name>
    <dbReference type="NCBI Taxonomy" id="1393647"/>
    <lineage>
        <taxon>Bacteria</taxon>
        <taxon>environmental samples</taxon>
    </lineage>
</organism>
<dbReference type="PROSITE" id="PS51257">
    <property type="entry name" value="PROKAR_LIPOPROTEIN"/>
    <property type="match status" value="1"/>
</dbReference>
<dbReference type="EMBL" id="KC246855">
    <property type="protein sequence ID" value="AHF25848.1"/>
    <property type="molecule type" value="Genomic_DNA"/>
</dbReference>
<dbReference type="Pfam" id="PF17145">
    <property type="entry name" value="DUF5119"/>
    <property type="match status" value="1"/>
</dbReference>